<keyword evidence="1" id="KW-0175">Coiled coil</keyword>
<feature type="coiled-coil region" evidence="1">
    <location>
        <begin position="695"/>
        <end position="767"/>
    </location>
</feature>
<gene>
    <name evidence="4" type="ORF">CLPU_9c00380</name>
</gene>
<dbReference type="EMBL" id="LGSS01000009">
    <property type="protein sequence ID" value="KNF08142.1"/>
    <property type="molecule type" value="Genomic_DNA"/>
</dbReference>
<dbReference type="PANTHER" id="PTHR41259">
    <property type="entry name" value="DOUBLE-STRAND BREAK REPAIR RAD50 ATPASE, PUTATIVE-RELATED"/>
    <property type="match status" value="1"/>
</dbReference>
<dbReference type="OrthoDB" id="9764467at2"/>
<keyword evidence="2" id="KW-0472">Membrane</keyword>
<dbReference type="AlphaFoldDB" id="A0A0L0W9L9"/>
<keyword evidence="5" id="KW-1185">Reference proteome</keyword>
<dbReference type="Pfam" id="PF13476">
    <property type="entry name" value="AAA_23"/>
    <property type="match status" value="1"/>
</dbReference>
<feature type="coiled-coil region" evidence="1">
    <location>
        <begin position="299"/>
        <end position="347"/>
    </location>
</feature>
<reference evidence="5" key="1">
    <citation type="submission" date="2015-07" db="EMBL/GenBank/DDBJ databases">
        <title>Draft genome sequence of the purine-degrading Gottschalkia purinilyticum DSM 1384 (formerly Clostridium purinilyticum).</title>
        <authorList>
            <person name="Poehlein A."/>
            <person name="Schiel-Bengelsdorf B."/>
            <person name="Bengelsdorf F.R."/>
            <person name="Daniel R."/>
            <person name="Duerre P."/>
        </authorList>
    </citation>
    <scope>NUCLEOTIDE SEQUENCE [LARGE SCALE GENOMIC DNA]</scope>
    <source>
        <strain evidence="5">DSM 1384</strain>
    </source>
</reference>
<evidence type="ECO:0000313" key="4">
    <source>
        <dbReference type="EMBL" id="KNF08142.1"/>
    </source>
</evidence>
<keyword evidence="2" id="KW-0812">Transmembrane</keyword>
<dbReference type="STRING" id="1503.CLPU_9c00380"/>
<feature type="transmembrane region" description="Helical" evidence="2">
    <location>
        <begin position="455"/>
        <end position="471"/>
    </location>
</feature>
<evidence type="ECO:0000256" key="2">
    <source>
        <dbReference type="SAM" id="Phobius"/>
    </source>
</evidence>
<dbReference type="PANTHER" id="PTHR41259:SF1">
    <property type="entry name" value="DOUBLE-STRAND BREAK REPAIR RAD50 ATPASE, PUTATIVE-RELATED"/>
    <property type="match status" value="1"/>
</dbReference>
<organism evidence="4 5">
    <name type="scientific">Gottschalkia purinilytica</name>
    <name type="common">Clostridium purinilyticum</name>
    <dbReference type="NCBI Taxonomy" id="1503"/>
    <lineage>
        <taxon>Bacteria</taxon>
        <taxon>Bacillati</taxon>
        <taxon>Bacillota</taxon>
        <taxon>Tissierellia</taxon>
        <taxon>Tissierellales</taxon>
        <taxon>Gottschalkiaceae</taxon>
        <taxon>Gottschalkia</taxon>
    </lineage>
</organism>
<feature type="transmembrane region" description="Helical" evidence="2">
    <location>
        <begin position="432"/>
        <end position="449"/>
    </location>
</feature>
<dbReference type="GO" id="GO:0006302">
    <property type="term" value="P:double-strand break repair"/>
    <property type="evidence" value="ECO:0007669"/>
    <property type="project" value="InterPro"/>
</dbReference>
<dbReference type="Proteomes" id="UP000037267">
    <property type="component" value="Unassembled WGS sequence"/>
</dbReference>
<comment type="caution">
    <text evidence="4">The sequence shown here is derived from an EMBL/GenBank/DDBJ whole genome shotgun (WGS) entry which is preliminary data.</text>
</comment>
<keyword evidence="2" id="KW-1133">Transmembrane helix</keyword>
<proteinExistence type="predicted"/>
<feature type="coiled-coil region" evidence="1">
    <location>
        <begin position="589"/>
        <end position="630"/>
    </location>
</feature>
<sequence length="904" mass="107034">MIIKELMINSFGKFKNKKIELNNGINIIYGENEAGKTTIHKFIEGMFFGFFKPYTKRRTYLEDYDKYLPMNSTEYCGILKYEYENKLYRIERNFLKDNSDVKIFDEETGEDITYLFEYDNVTRLHQPASRHLGLNSVVFNNTISTKQLCSKTEDSLAKEVKDNLINLGGTLDEEISIKSVIEKLQNKIDDIGKIGRKKSQYGKIAEEICKLEKEKSMVLSTLNDIREIEIQINNIKKDIWKLDNERKSIENNIKDISYYEVYKKYTNIKKLGQKITKLNIAKEQLGVYSNINEDDYADTIKLESTSKNVKENINELKSKYEVMKSKIEKLDKEIEDLRKFEELSENDINKVFELWNSMEKKKERLEYIYSKLKNISDMDIDDKYFCIKDDIYTYEEKEEEKNKLIYSIDDSKILFYDTDLDKKTKSLKQSTLFSWIFIFSTIILFITALNTNYKIIIISIITALISIYNLYNNKKLKKDVSELKDQIDNSKKEISLKNSSIDKINDDLNSILEKYNCNSKVDLKKLQDKLIAKEHLGLDTAELKNEKQSILIDIDKYESQIHELLFGFKMNTNITQEYMVDLKNDYNKYLDLKRHENMLKEQLEELSDEIEKMEERYRNTQIQIKKKLDQNGFNNLEEFRLGLKKRDEYNKIVYEIENNETLLNNELGNMSINEVDKKLIEMENMSFKNVEKNDKEELKISFENINSEISNKREKLARLEENIKMLYDNIRNIDNVEEDISSKIKIKEKYDKELKALNLAKETIEKISKNIQRDFSPKLNSLVGEVISNITNGKYSEVKITENLDIKIIDSREKFININSLSNGTIDQIYFATRLGINDIINRERHLPIILDDCFIQYDNKRLENILEVLNRESKNRQIIVFTCHTREREILNKMKYNYTNIDI</sequence>
<dbReference type="SUPFAM" id="SSF52540">
    <property type="entry name" value="P-loop containing nucleoside triphosphate hydrolases"/>
    <property type="match status" value="1"/>
</dbReference>
<feature type="coiled-coil region" evidence="1">
    <location>
        <begin position="225"/>
        <end position="252"/>
    </location>
</feature>
<dbReference type="InterPro" id="IPR027417">
    <property type="entry name" value="P-loop_NTPase"/>
</dbReference>
<evidence type="ECO:0000259" key="3">
    <source>
        <dbReference type="Pfam" id="PF13476"/>
    </source>
</evidence>
<evidence type="ECO:0000256" key="1">
    <source>
        <dbReference type="SAM" id="Coils"/>
    </source>
</evidence>
<dbReference type="InterPro" id="IPR038729">
    <property type="entry name" value="Rad50/SbcC_AAA"/>
</dbReference>
<accession>A0A0L0W9L9</accession>
<evidence type="ECO:0000313" key="5">
    <source>
        <dbReference type="Proteomes" id="UP000037267"/>
    </source>
</evidence>
<name>A0A0L0W9L9_GOTPU</name>
<dbReference type="Gene3D" id="3.40.50.300">
    <property type="entry name" value="P-loop containing nucleotide triphosphate hydrolases"/>
    <property type="match status" value="2"/>
</dbReference>
<dbReference type="RefSeq" id="WP_050355510.1">
    <property type="nucleotide sequence ID" value="NZ_LGSS01000009.1"/>
</dbReference>
<protein>
    <recommendedName>
        <fullName evidence="3">Rad50/SbcC-type AAA domain-containing protein</fullName>
    </recommendedName>
</protein>
<dbReference type="GO" id="GO:0016887">
    <property type="term" value="F:ATP hydrolysis activity"/>
    <property type="evidence" value="ECO:0007669"/>
    <property type="project" value="InterPro"/>
</dbReference>
<feature type="domain" description="Rad50/SbcC-type AAA" evidence="3">
    <location>
        <begin position="6"/>
        <end position="253"/>
    </location>
</feature>